<reference evidence="15 16" key="1">
    <citation type="submission" date="2017-09" db="EMBL/GenBank/DDBJ databases">
        <title>Depth-based differentiation of microbial function through sediment-hosted aquifers and enrichment of novel symbionts in the deep terrestrial subsurface.</title>
        <authorList>
            <person name="Probst A.J."/>
            <person name="Ladd B."/>
            <person name="Jarett J.K."/>
            <person name="Geller-Mcgrath D.E."/>
            <person name="Sieber C.M."/>
            <person name="Emerson J.B."/>
            <person name="Anantharaman K."/>
            <person name="Thomas B.C."/>
            <person name="Malmstrom R."/>
            <person name="Stieglmeier M."/>
            <person name="Klingl A."/>
            <person name="Woyke T."/>
            <person name="Ryan C.M."/>
            <person name="Banfield J.F."/>
        </authorList>
    </citation>
    <scope>NUCLEOTIDE SEQUENCE [LARGE SCALE GENOMIC DNA]</scope>
    <source>
        <strain evidence="15">CG10_big_fil_rev_8_21_14_0_10_45_14</strain>
    </source>
</reference>
<feature type="domain" description="Pyruvate kinase barrel" evidence="14">
    <location>
        <begin position="1"/>
        <end position="318"/>
    </location>
</feature>
<dbReference type="InterPro" id="IPR015813">
    <property type="entry name" value="Pyrv/PenolPyrv_kinase-like_dom"/>
</dbReference>
<gene>
    <name evidence="15" type="primary">pyk</name>
    <name evidence="15" type="ORF">COV07_02130</name>
</gene>
<evidence type="ECO:0000256" key="2">
    <source>
        <dbReference type="ARBA" id="ARBA00008663"/>
    </source>
</evidence>
<keyword evidence="9 13" id="KW-0460">Magnesium</keyword>
<evidence type="ECO:0000259" key="14">
    <source>
        <dbReference type="Pfam" id="PF00224"/>
    </source>
</evidence>
<organism evidence="15 16">
    <name type="scientific">Candidatus Vogelbacteria bacterium CG10_big_fil_rev_8_21_14_0_10_45_14</name>
    <dbReference type="NCBI Taxonomy" id="1975042"/>
    <lineage>
        <taxon>Bacteria</taxon>
        <taxon>Candidatus Vogeliibacteriota</taxon>
    </lineage>
</organism>
<comment type="similarity">
    <text evidence="2 13">Belongs to the pyruvate kinase family.</text>
</comment>
<keyword evidence="7 13" id="KW-0418">Kinase</keyword>
<dbReference type="PRINTS" id="PR01050">
    <property type="entry name" value="PYRUVTKNASE"/>
</dbReference>
<dbReference type="UniPathway" id="UPA00109">
    <property type="reaction ID" value="UER00188"/>
</dbReference>
<dbReference type="InterPro" id="IPR015793">
    <property type="entry name" value="Pyrv_Knase_brl"/>
</dbReference>
<evidence type="ECO:0000256" key="6">
    <source>
        <dbReference type="ARBA" id="ARBA00022741"/>
    </source>
</evidence>
<evidence type="ECO:0000256" key="5">
    <source>
        <dbReference type="ARBA" id="ARBA00022723"/>
    </source>
</evidence>
<evidence type="ECO:0000256" key="1">
    <source>
        <dbReference type="ARBA" id="ARBA00004997"/>
    </source>
</evidence>
<sequence>MRRTKIISTIGLVSESRELIAELLDAGTDIVRVNFSHATFSQFDRIKSAVVEYNGARGTNVEIMQDLQGPRIRVGKLPEAGIYLHTGERVIFSTEDNCALPRVYIDDKKLPQELRAGEPMYLANGEIELFVTNTSTTEIETEVIRGGTLQSRKGVNVPSTLLSSSGLTDKDLADLKYGLEKGVDWVAISFVQSARDVLKLKELLDGRAKIMTKLETRLGVVNIDEIVEASDAVMVARGDLGIEIDMEELPFVQKYIIASTRRGGKMAVTATQLLTSMIVSKSPTRAEVSDIANAIWDGSDALMLSDETASGSNPVLAVQTLSRVIRATESHNLKPQIS</sequence>
<dbReference type="GO" id="GO:0004743">
    <property type="term" value="F:pyruvate kinase activity"/>
    <property type="evidence" value="ECO:0007669"/>
    <property type="project" value="UniProtKB-UniRule"/>
</dbReference>
<keyword evidence="8" id="KW-0067">ATP-binding</keyword>
<evidence type="ECO:0000256" key="4">
    <source>
        <dbReference type="ARBA" id="ARBA00022679"/>
    </source>
</evidence>
<dbReference type="Proteomes" id="UP000230833">
    <property type="component" value="Unassembled WGS sequence"/>
</dbReference>
<dbReference type="SUPFAM" id="SSF51621">
    <property type="entry name" value="Phosphoenolpyruvate/pyruvate domain"/>
    <property type="match status" value="1"/>
</dbReference>
<dbReference type="Pfam" id="PF00224">
    <property type="entry name" value="PK"/>
    <property type="match status" value="1"/>
</dbReference>
<dbReference type="GO" id="GO:0005524">
    <property type="term" value="F:ATP binding"/>
    <property type="evidence" value="ECO:0007669"/>
    <property type="project" value="UniProtKB-KW"/>
</dbReference>
<dbReference type="Gene3D" id="3.20.20.60">
    <property type="entry name" value="Phosphoenolpyruvate-binding domains"/>
    <property type="match status" value="1"/>
</dbReference>
<keyword evidence="10 13" id="KW-0324">Glycolysis</keyword>
<comment type="catalytic activity">
    <reaction evidence="13">
        <text>pyruvate + ATP = phosphoenolpyruvate + ADP + H(+)</text>
        <dbReference type="Rhea" id="RHEA:18157"/>
        <dbReference type="ChEBI" id="CHEBI:15361"/>
        <dbReference type="ChEBI" id="CHEBI:15378"/>
        <dbReference type="ChEBI" id="CHEBI:30616"/>
        <dbReference type="ChEBI" id="CHEBI:58702"/>
        <dbReference type="ChEBI" id="CHEBI:456216"/>
        <dbReference type="EC" id="2.7.1.40"/>
    </reaction>
</comment>
<dbReference type="GO" id="GO:0000287">
    <property type="term" value="F:magnesium ion binding"/>
    <property type="evidence" value="ECO:0007669"/>
    <property type="project" value="UniProtKB-UniRule"/>
</dbReference>
<dbReference type="SUPFAM" id="SSF50800">
    <property type="entry name" value="PK beta-barrel domain-like"/>
    <property type="match status" value="1"/>
</dbReference>
<keyword evidence="5" id="KW-0479">Metal-binding</keyword>
<dbReference type="PANTHER" id="PTHR11817">
    <property type="entry name" value="PYRUVATE KINASE"/>
    <property type="match status" value="1"/>
</dbReference>
<keyword evidence="11 15" id="KW-0670">Pyruvate</keyword>
<evidence type="ECO:0000256" key="10">
    <source>
        <dbReference type="ARBA" id="ARBA00023152"/>
    </source>
</evidence>
<dbReference type="FunFam" id="2.40.33.10:FF:000001">
    <property type="entry name" value="Pyruvate kinase"/>
    <property type="match status" value="1"/>
</dbReference>
<evidence type="ECO:0000256" key="8">
    <source>
        <dbReference type="ARBA" id="ARBA00022840"/>
    </source>
</evidence>
<dbReference type="AlphaFoldDB" id="A0A2H0RK54"/>
<dbReference type="InterPro" id="IPR040442">
    <property type="entry name" value="Pyrv_kinase-like_dom_sf"/>
</dbReference>
<comment type="pathway">
    <text evidence="1 13">Carbohydrate degradation; glycolysis; pyruvate from D-glyceraldehyde 3-phosphate: step 5/5.</text>
</comment>
<dbReference type="Gene3D" id="2.40.33.10">
    <property type="entry name" value="PK beta-barrel domain-like"/>
    <property type="match status" value="1"/>
</dbReference>
<dbReference type="InterPro" id="IPR001697">
    <property type="entry name" value="Pyr_Knase"/>
</dbReference>
<evidence type="ECO:0000256" key="12">
    <source>
        <dbReference type="NCBIfam" id="TIGR01064"/>
    </source>
</evidence>
<dbReference type="EC" id="2.7.1.40" evidence="3 12"/>
<name>A0A2H0RK54_9BACT</name>
<keyword evidence="6" id="KW-0547">Nucleotide-binding</keyword>
<evidence type="ECO:0000256" key="9">
    <source>
        <dbReference type="ARBA" id="ARBA00022842"/>
    </source>
</evidence>
<dbReference type="NCBIfam" id="TIGR01064">
    <property type="entry name" value="pyruv_kin"/>
    <property type="match status" value="1"/>
</dbReference>
<protein>
    <recommendedName>
        <fullName evidence="3 12">Pyruvate kinase</fullName>
        <ecNumber evidence="3 12">2.7.1.40</ecNumber>
    </recommendedName>
</protein>
<dbReference type="InterPro" id="IPR011037">
    <property type="entry name" value="Pyrv_Knase-like_insert_dom_sf"/>
</dbReference>
<dbReference type="EMBL" id="PCYL01000027">
    <property type="protein sequence ID" value="PIR46840.1"/>
    <property type="molecule type" value="Genomic_DNA"/>
</dbReference>
<evidence type="ECO:0000256" key="3">
    <source>
        <dbReference type="ARBA" id="ARBA00012142"/>
    </source>
</evidence>
<dbReference type="GO" id="GO:0016301">
    <property type="term" value="F:kinase activity"/>
    <property type="evidence" value="ECO:0007669"/>
    <property type="project" value="UniProtKB-KW"/>
</dbReference>
<proteinExistence type="inferred from homology"/>
<dbReference type="InterPro" id="IPR015806">
    <property type="entry name" value="Pyrv_Knase_insert_dom_sf"/>
</dbReference>
<dbReference type="GO" id="GO:0030955">
    <property type="term" value="F:potassium ion binding"/>
    <property type="evidence" value="ECO:0007669"/>
    <property type="project" value="UniProtKB-UniRule"/>
</dbReference>
<evidence type="ECO:0000256" key="7">
    <source>
        <dbReference type="ARBA" id="ARBA00022777"/>
    </source>
</evidence>
<accession>A0A2H0RK54</accession>
<evidence type="ECO:0000256" key="13">
    <source>
        <dbReference type="RuleBase" id="RU000504"/>
    </source>
</evidence>
<keyword evidence="4 13" id="KW-0808">Transferase</keyword>
<evidence type="ECO:0000313" key="16">
    <source>
        <dbReference type="Proteomes" id="UP000230833"/>
    </source>
</evidence>
<comment type="caution">
    <text evidence="15">The sequence shown here is derived from an EMBL/GenBank/DDBJ whole genome shotgun (WGS) entry which is preliminary data.</text>
</comment>
<evidence type="ECO:0000256" key="11">
    <source>
        <dbReference type="ARBA" id="ARBA00023317"/>
    </source>
</evidence>
<evidence type="ECO:0000313" key="15">
    <source>
        <dbReference type="EMBL" id="PIR46840.1"/>
    </source>
</evidence>